<dbReference type="OrthoDB" id="198852at2759"/>
<dbReference type="InterPro" id="IPR005046">
    <property type="entry name" value="DUF285"/>
</dbReference>
<name>A0A9N8H9W0_9STRA</name>
<evidence type="ECO:0000313" key="3">
    <source>
        <dbReference type="EMBL" id="CAB9504685.1"/>
    </source>
</evidence>
<evidence type="ECO:0000313" key="4">
    <source>
        <dbReference type="Proteomes" id="UP001153069"/>
    </source>
</evidence>
<organism evidence="3 4">
    <name type="scientific">Seminavis robusta</name>
    <dbReference type="NCBI Taxonomy" id="568900"/>
    <lineage>
        <taxon>Eukaryota</taxon>
        <taxon>Sar</taxon>
        <taxon>Stramenopiles</taxon>
        <taxon>Ochrophyta</taxon>
        <taxon>Bacillariophyta</taxon>
        <taxon>Bacillariophyceae</taxon>
        <taxon>Bacillariophycidae</taxon>
        <taxon>Naviculales</taxon>
        <taxon>Naviculaceae</taxon>
        <taxon>Seminavis</taxon>
    </lineage>
</organism>
<feature type="region of interest" description="Disordered" evidence="1">
    <location>
        <begin position="329"/>
        <end position="359"/>
    </location>
</feature>
<reference evidence="3" key="1">
    <citation type="submission" date="2020-06" db="EMBL/GenBank/DDBJ databases">
        <authorList>
            <consortium name="Plant Systems Biology data submission"/>
        </authorList>
    </citation>
    <scope>NUCLEOTIDE SEQUENCE</scope>
    <source>
        <strain evidence="3">D6</strain>
    </source>
</reference>
<accession>A0A9N8H9W0</accession>
<feature type="signal peptide" evidence="2">
    <location>
        <begin position="1"/>
        <end position="28"/>
    </location>
</feature>
<dbReference type="NCBIfam" id="TIGR02167">
    <property type="entry name" value="Liste_lipo_26"/>
    <property type="match status" value="2"/>
</dbReference>
<keyword evidence="2" id="KW-0732">Signal</keyword>
<feature type="compositionally biased region" description="Polar residues" evidence="1">
    <location>
        <begin position="333"/>
        <end position="342"/>
    </location>
</feature>
<dbReference type="Proteomes" id="UP001153069">
    <property type="component" value="Unassembled WGS sequence"/>
</dbReference>
<dbReference type="AlphaFoldDB" id="A0A9N8H9W0"/>
<sequence>MKSKNKSKIRLLWFLSTLLYQQCSVAVGASLRGGGSGLWRSALIDGSSFASGAESNELKHLSIDIGHDEHQREQQEGLMCPFDGVSSAAASICPSTASNRTTPVCEFHADTGDYKTVCLKTHAVAQHSALLPHAHAKSYCGVCKKCFQDRTELMRAIDKYKSYKQVNLELADIYGWPIGKWCTDNVTSFSSLFFGKAKFNEDISQWQTSQVTDMTSMFQNAYAFNQPLDTWDTSNVKSMTRMFAMAIHFDQDISSWDVSSVHKFGYMFLHALEFNQDISQWQVHNARDLNSMFFGAESFEKHHLQAWKISEHADTQNMCQWDEYHIKQKKDSTNNSNNITSRQQTDDSQSQQQQQQTQQ</sequence>
<gene>
    <name evidence="3" type="ORF">SEMRO_205_G086190.1</name>
</gene>
<feature type="chain" id="PRO_5040396487" evidence="2">
    <location>
        <begin position="29"/>
        <end position="359"/>
    </location>
</feature>
<dbReference type="EMBL" id="CAICTM010000204">
    <property type="protein sequence ID" value="CAB9504685.1"/>
    <property type="molecule type" value="Genomic_DNA"/>
</dbReference>
<dbReference type="Pfam" id="PF03382">
    <property type="entry name" value="DUF285"/>
    <property type="match status" value="1"/>
</dbReference>
<evidence type="ECO:0000256" key="1">
    <source>
        <dbReference type="SAM" id="MobiDB-lite"/>
    </source>
</evidence>
<evidence type="ECO:0000256" key="2">
    <source>
        <dbReference type="SAM" id="SignalP"/>
    </source>
</evidence>
<comment type="caution">
    <text evidence="3">The sequence shown here is derived from an EMBL/GenBank/DDBJ whole genome shotgun (WGS) entry which is preliminary data.</text>
</comment>
<dbReference type="InterPro" id="IPR011889">
    <property type="entry name" value="Liste_lipo_26"/>
</dbReference>
<protein>
    <submittedName>
        <fullName evidence="3">Uncharacterized protein</fullName>
    </submittedName>
</protein>
<keyword evidence="4" id="KW-1185">Reference proteome</keyword>
<proteinExistence type="predicted"/>
<feature type="compositionally biased region" description="Low complexity" evidence="1">
    <location>
        <begin position="346"/>
        <end position="359"/>
    </location>
</feature>